<dbReference type="AlphaFoldDB" id="A0AAD9Q5H0"/>
<evidence type="ECO:0000256" key="11">
    <source>
        <dbReference type="SAM" id="MobiDB-lite"/>
    </source>
</evidence>
<dbReference type="GO" id="GO:0005765">
    <property type="term" value="C:lysosomal membrane"/>
    <property type="evidence" value="ECO:0007669"/>
    <property type="project" value="UniProtKB-SubCell"/>
</dbReference>
<evidence type="ECO:0000256" key="7">
    <source>
        <dbReference type="ARBA" id="ARBA00022989"/>
    </source>
</evidence>
<feature type="transmembrane region" description="Helical" evidence="12">
    <location>
        <begin position="186"/>
        <end position="206"/>
    </location>
</feature>
<dbReference type="GO" id="GO:0015184">
    <property type="term" value="F:L-cystine transmembrane transporter activity"/>
    <property type="evidence" value="ECO:0007669"/>
    <property type="project" value="TreeGrafter"/>
</dbReference>
<evidence type="ECO:0000256" key="12">
    <source>
        <dbReference type="SAM" id="Phobius"/>
    </source>
</evidence>
<evidence type="ECO:0000256" key="4">
    <source>
        <dbReference type="ARBA" id="ARBA00022692"/>
    </source>
</evidence>
<dbReference type="InterPro" id="IPR005282">
    <property type="entry name" value="LC_transporter"/>
</dbReference>
<reference evidence="13" key="1">
    <citation type="journal article" date="2023" name="G3 (Bethesda)">
        <title>Whole genome assembly and annotation of the endangered Caribbean coral Acropora cervicornis.</title>
        <authorList>
            <person name="Selwyn J.D."/>
            <person name="Vollmer S.V."/>
        </authorList>
    </citation>
    <scope>NUCLEOTIDE SEQUENCE</scope>
    <source>
        <strain evidence="13">K2</strain>
    </source>
</reference>
<dbReference type="NCBIfam" id="TIGR00951">
    <property type="entry name" value="2A43"/>
    <property type="match status" value="1"/>
</dbReference>
<dbReference type="EMBL" id="JARQWQ010000065">
    <property type="protein sequence ID" value="KAK2555028.1"/>
    <property type="molecule type" value="Genomic_DNA"/>
</dbReference>
<keyword evidence="3" id="KW-0813">Transport</keyword>
<dbReference type="SMART" id="SM00679">
    <property type="entry name" value="CTNS"/>
    <property type="match status" value="2"/>
</dbReference>
<evidence type="ECO:0000256" key="10">
    <source>
        <dbReference type="ARBA" id="ARBA00048473"/>
    </source>
</evidence>
<evidence type="ECO:0000256" key="2">
    <source>
        <dbReference type="ARBA" id="ARBA00006855"/>
    </source>
</evidence>
<feature type="transmembrane region" description="Helical" evidence="12">
    <location>
        <begin position="144"/>
        <end position="166"/>
    </location>
</feature>
<evidence type="ECO:0000256" key="8">
    <source>
        <dbReference type="ARBA" id="ARBA00023136"/>
    </source>
</evidence>
<keyword evidence="8 12" id="KW-0472">Membrane</keyword>
<keyword evidence="4 12" id="KW-0812">Transmembrane</keyword>
<feature type="transmembrane region" description="Helical" evidence="12">
    <location>
        <begin position="356"/>
        <end position="374"/>
    </location>
</feature>
<evidence type="ECO:0000256" key="9">
    <source>
        <dbReference type="ARBA" id="ARBA00023228"/>
    </source>
</evidence>
<evidence type="ECO:0000256" key="3">
    <source>
        <dbReference type="ARBA" id="ARBA00022448"/>
    </source>
</evidence>
<dbReference type="Pfam" id="PF04193">
    <property type="entry name" value="PQ-loop"/>
    <property type="match status" value="2"/>
</dbReference>
<organism evidence="13 14">
    <name type="scientific">Acropora cervicornis</name>
    <name type="common">Staghorn coral</name>
    <dbReference type="NCBI Taxonomy" id="6130"/>
    <lineage>
        <taxon>Eukaryota</taxon>
        <taxon>Metazoa</taxon>
        <taxon>Cnidaria</taxon>
        <taxon>Anthozoa</taxon>
        <taxon>Hexacorallia</taxon>
        <taxon>Scleractinia</taxon>
        <taxon>Astrocoeniina</taxon>
        <taxon>Acroporidae</taxon>
        <taxon>Acropora</taxon>
    </lineage>
</organism>
<dbReference type="GO" id="GO:0015293">
    <property type="term" value="F:symporter activity"/>
    <property type="evidence" value="ECO:0007669"/>
    <property type="project" value="UniProtKB-KW"/>
</dbReference>
<keyword evidence="6" id="KW-0769">Symport</keyword>
<comment type="subcellular location">
    <subcellularLocation>
        <location evidence="1">Lysosome membrane</location>
        <topology evidence="1">Multi-pass membrane protein</topology>
    </subcellularLocation>
</comment>
<accession>A0AAD9Q5H0</accession>
<evidence type="ECO:0000256" key="6">
    <source>
        <dbReference type="ARBA" id="ARBA00022847"/>
    </source>
</evidence>
<dbReference type="Proteomes" id="UP001249851">
    <property type="component" value="Unassembled WGS sequence"/>
</dbReference>
<protein>
    <submittedName>
        <fullName evidence="13">Cystinosin</fullName>
    </submittedName>
</protein>
<keyword evidence="9" id="KW-0458">Lysosome</keyword>
<evidence type="ECO:0000313" key="14">
    <source>
        <dbReference type="Proteomes" id="UP001249851"/>
    </source>
</evidence>
<sequence length="415" mass="47204">MFLALYNEQCVKFVYIVHLDKGDGIVILQSNLLNQILVSVHGLKLEVDSDEKEVEIGKSEDLKLKLSGNKAPNISIVILIKNKKPSILEVPNKVLFNESNKYKSVHVQGHGIGKATLDCSMERNDTTHDNHESVLVTIRVVHSMPLTVVIAVIGWFYFVAWSISFYPQVYLNWKRHSVIGLNFDFLAYNITGFVAYGLFNIGMFWIPEVKHEYFAKHPGGVNPVQTNDVFFTLHAIAITFITILQSLFYERGDQKVSLPCKVLLSCIWLFAAIAFVVTLCHKITWLTYLYYFSYIKIGVTLIKYIPQAWMNFKLKSTEGWSIGNVLLDFTGGSLSILQMFLLAYNNDDWDSIFGDFTKFGLGAISILFDVLFIVQHYCLYPPKKNYLIYEEIGENNEDSSNKDATKSLKSVYGSS</sequence>
<feature type="region of interest" description="Disordered" evidence="11">
    <location>
        <begin position="396"/>
        <end position="415"/>
    </location>
</feature>
<dbReference type="PANTHER" id="PTHR13131:SF5">
    <property type="entry name" value="CYSTINOSIN"/>
    <property type="match status" value="1"/>
</dbReference>
<feature type="transmembrane region" description="Helical" evidence="12">
    <location>
        <begin position="285"/>
        <end position="305"/>
    </location>
</feature>
<dbReference type="InterPro" id="IPR006603">
    <property type="entry name" value="PQ-loop_rpt"/>
</dbReference>
<proteinExistence type="inferred from homology"/>
<gene>
    <name evidence="13" type="ORF">P5673_023375</name>
</gene>
<name>A0AAD9Q5H0_ACRCE</name>
<dbReference type="PANTHER" id="PTHR13131">
    <property type="entry name" value="CYSTINOSIN"/>
    <property type="match status" value="1"/>
</dbReference>
<keyword evidence="7 12" id="KW-1133">Transmembrane helix</keyword>
<feature type="transmembrane region" description="Helical" evidence="12">
    <location>
        <begin position="261"/>
        <end position="279"/>
    </location>
</feature>
<keyword evidence="5" id="KW-0677">Repeat</keyword>
<dbReference type="FunFam" id="1.20.1280.290:FF:000070">
    <property type="entry name" value="Predicted protein"/>
    <property type="match status" value="1"/>
</dbReference>
<reference evidence="13" key="2">
    <citation type="journal article" date="2023" name="Science">
        <title>Genomic signatures of disease resistance in endangered staghorn corals.</title>
        <authorList>
            <person name="Vollmer S.V."/>
            <person name="Selwyn J.D."/>
            <person name="Despard B.A."/>
            <person name="Roesel C.L."/>
        </authorList>
    </citation>
    <scope>NUCLEOTIDE SEQUENCE</scope>
    <source>
        <strain evidence="13">K2</strain>
    </source>
</reference>
<feature type="transmembrane region" description="Helical" evidence="12">
    <location>
        <begin position="229"/>
        <end position="249"/>
    </location>
</feature>
<dbReference type="Gene3D" id="1.20.1280.290">
    <property type="match status" value="2"/>
</dbReference>
<dbReference type="FunFam" id="1.20.1280.290:FF:000016">
    <property type="entry name" value="Cystinosin homolog"/>
    <property type="match status" value="1"/>
</dbReference>
<keyword evidence="14" id="KW-1185">Reference proteome</keyword>
<evidence type="ECO:0000256" key="1">
    <source>
        <dbReference type="ARBA" id="ARBA00004155"/>
    </source>
</evidence>
<comment type="similarity">
    <text evidence="2">Belongs to the cystinosin family.</text>
</comment>
<comment type="catalytic activity">
    <reaction evidence="10">
        <text>L-cystine(out) + H(+)(out) = L-cystine(in) + H(+)(in)</text>
        <dbReference type="Rhea" id="RHEA:66172"/>
        <dbReference type="ChEBI" id="CHEBI:15378"/>
        <dbReference type="ChEBI" id="CHEBI:35491"/>
    </reaction>
    <physiologicalReaction direction="left-to-right" evidence="10">
        <dbReference type="Rhea" id="RHEA:66173"/>
    </physiologicalReaction>
</comment>
<comment type="caution">
    <text evidence="13">The sequence shown here is derived from an EMBL/GenBank/DDBJ whole genome shotgun (WGS) entry which is preliminary data.</text>
</comment>
<feature type="transmembrane region" description="Helical" evidence="12">
    <location>
        <begin position="325"/>
        <end position="344"/>
    </location>
</feature>
<evidence type="ECO:0000256" key="5">
    <source>
        <dbReference type="ARBA" id="ARBA00022737"/>
    </source>
</evidence>
<evidence type="ECO:0000313" key="13">
    <source>
        <dbReference type="EMBL" id="KAK2555028.1"/>
    </source>
</evidence>